<feature type="binding site" evidence="5">
    <location>
        <begin position="91"/>
        <end position="94"/>
    </location>
    <ligand>
        <name>FMN</name>
        <dbReference type="ChEBI" id="CHEBI:58210"/>
    </ligand>
</feature>
<evidence type="ECO:0000256" key="2">
    <source>
        <dbReference type="ARBA" id="ARBA00022630"/>
    </source>
</evidence>
<feature type="binding site" evidence="5">
    <location>
        <begin position="15"/>
        <end position="17"/>
    </location>
    <ligand>
        <name>FMN</name>
        <dbReference type="ChEBI" id="CHEBI:58210"/>
    </ligand>
</feature>
<evidence type="ECO:0000313" key="8">
    <source>
        <dbReference type="Proteomes" id="UP000599024"/>
    </source>
</evidence>
<feature type="domain" description="Flavoprotein" evidence="6">
    <location>
        <begin position="7"/>
        <end position="168"/>
    </location>
</feature>
<comment type="caution">
    <text evidence="7">The sequence shown here is derived from an EMBL/GenBank/DDBJ whole genome shotgun (WGS) entry which is preliminary data.</text>
</comment>
<accession>A0A8J6NAX7</accession>
<dbReference type="Gene3D" id="3.40.50.1950">
    <property type="entry name" value="Flavin prenyltransferase-like"/>
    <property type="match status" value="1"/>
</dbReference>
<feature type="binding site" evidence="5">
    <location>
        <position position="156"/>
    </location>
    <ligand>
        <name>dimethylallyl phosphate</name>
        <dbReference type="ChEBI" id="CHEBI:88052"/>
    </ligand>
</feature>
<reference evidence="7 8" key="1">
    <citation type="submission" date="2020-08" db="EMBL/GenBank/DDBJ databases">
        <title>Bridging the membrane lipid divide: bacteria of the FCB group superphylum have the potential to synthesize archaeal ether lipids.</title>
        <authorList>
            <person name="Villanueva L."/>
            <person name="Von Meijenfeldt F.A.B."/>
            <person name="Westbye A.B."/>
            <person name="Yadav S."/>
            <person name="Hopmans E.C."/>
            <person name="Dutilh B.E."/>
            <person name="Sinninghe Damste J.S."/>
        </authorList>
    </citation>
    <scope>NUCLEOTIDE SEQUENCE [LARGE SCALE GENOMIC DNA]</scope>
    <source>
        <strain evidence="7">NIOZ-UU81</strain>
    </source>
</reference>
<sequence length="192" mass="21039">MKLSQRKKILVAVTGASGMLYLDVFLTELARLDVEVHGICSSAGRQVLALEQGRGPEELPAVSRWFDEKDFAAPPSSGSSGYQAMVVLPCSMGSLAAIAQGLSTNLIHRSADVVLKERKRLVLVVRETPFNRTHLKNMLAVHDAGGVICPPLPSLYFKPETLEEAARTFAWRLADQIGLDIPGRRRWADEVC</sequence>
<comment type="catalytic activity">
    <reaction evidence="5">
        <text>dimethylallyl phosphate + FMNH2 = prenylated FMNH2 + phosphate</text>
        <dbReference type="Rhea" id="RHEA:37743"/>
        <dbReference type="ChEBI" id="CHEBI:43474"/>
        <dbReference type="ChEBI" id="CHEBI:57618"/>
        <dbReference type="ChEBI" id="CHEBI:87467"/>
        <dbReference type="ChEBI" id="CHEBI:88052"/>
        <dbReference type="EC" id="2.5.1.129"/>
    </reaction>
</comment>
<dbReference type="InterPro" id="IPR004507">
    <property type="entry name" value="UbiX-like"/>
</dbReference>
<feature type="binding site" evidence="5">
    <location>
        <position position="41"/>
    </location>
    <ligand>
        <name>FMN</name>
        <dbReference type="ChEBI" id="CHEBI:58210"/>
    </ligand>
</feature>
<dbReference type="EC" id="2.5.1.129" evidence="5"/>
<protein>
    <recommendedName>
        <fullName evidence="5">Flavin prenyltransferase UbiX</fullName>
        <ecNumber evidence="5">2.5.1.129</ecNumber>
    </recommendedName>
</protein>
<keyword evidence="4 5" id="KW-0808">Transferase</keyword>
<dbReference type="Proteomes" id="UP000599024">
    <property type="component" value="Unassembled WGS sequence"/>
</dbReference>
<comment type="function">
    <text evidence="5">Flavin prenyltransferase that catalyzes the synthesis of the prenylated FMN cofactor (prenyl-FMN) for 4-hydroxy-3-polyprenylbenzoic acid decarboxylase UbiD. The prenyltransferase is metal-independent and links a dimethylallyl moiety from dimethylallyl monophosphate (DMAP) to the flavin N5 and C6 atoms of FMN.</text>
</comment>
<dbReference type="InterPro" id="IPR036551">
    <property type="entry name" value="Flavin_trans-like"/>
</dbReference>
<proteinExistence type="inferred from homology"/>
<evidence type="ECO:0000256" key="1">
    <source>
        <dbReference type="ARBA" id="ARBA00022602"/>
    </source>
</evidence>
<dbReference type="SUPFAM" id="SSF52507">
    <property type="entry name" value="Homo-oligomeric flavin-containing Cys decarboxylases, HFCD"/>
    <property type="match status" value="1"/>
</dbReference>
<feature type="binding site" evidence="5">
    <location>
        <position position="172"/>
    </location>
    <ligand>
        <name>dimethylallyl phosphate</name>
        <dbReference type="ChEBI" id="CHEBI:88052"/>
    </ligand>
</feature>
<dbReference type="EMBL" id="JACNLK010000048">
    <property type="protein sequence ID" value="MBC8208684.1"/>
    <property type="molecule type" value="Genomic_DNA"/>
</dbReference>
<evidence type="ECO:0000256" key="4">
    <source>
        <dbReference type="ARBA" id="ARBA00022679"/>
    </source>
</evidence>
<evidence type="ECO:0000259" key="6">
    <source>
        <dbReference type="Pfam" id="PF02441"/>
    </source>
</evidence>
<dbReference type="Pfam" id="PF02441">
    <property type="entry name" value="Flavoprotein"/>
    <property type="match status" value="1"/>
</dbReference>
<dbReference type="NCBIfam" id="TIGR00421">
    <property type="entry name" value="ubiX_pad"/>
    <property type="match status" value="1"/>
</dbReference>
<keyword evidence="2 5" id="KW-0285">Flavoprotein</keyword>
<keyword evidence="1 5" id="KW-0637">Prenyltransferase</keyword>
<organism evidence="7 8">
    <name type="scientific">Candidatus Desulfatifera sulfidica</name>
    <dbReference type="NCBI Taxonomy" id="2841691"/>
    <lineage>
        <taxon>Bacteria</taxon>
        <taxon>Pseudomonadati</taxon>
        <taxon>Thermodesulfobacteriota</taxon>
        <taxon>Desulfobulbia</taxon>
        <taxon>Desulfobulbales</taxon>
        <taxon>Desulfobulbaceae</taxon>
        <taxon>Candidatus Desulfatifera</taxon>
    </lineage>
</organism>
<dbReference type="InterPro" id="IPR003382">
    <property type="entry name" value="Flavoprotein"/>
</dbReference>
<evidence type="ECO:0000256" key="3">
    <source>
        <dbReference type="ARBA" id="ARBA00022643"/>
    </source>
</evidence>
<keyword evidence="3 5" id="KW-0288">FMN</keyword>
<dbReference type="HAMAP" id="MF_01984">
    <property type="entry name" value="ubiX_pad"/>
    <property type="match status" value="1"/>
</dbReference>
<comment type="similarity">
    <text evidence="5">Belongs to the UbiX/PAD1 family.</text>
</comment>
<evidence type="ECO:0000256" key="5">
    <source>
        <dbReference type="HAMAP-Rule" id="MF_01984"/>
    </source>
</evidence>
<gene>
    <name evidence="5" type="primary">ubiX</name>
    <name evidence="7" type="ORF">H8E79_05910</name>
</gene>
<name>A0A8J6NAX7_9BACT</name>
<comment type="caution">
    <text evidence="5">Lacks conserved residue(s) required for the propagation of feature annotation.</text>
</comment>
<dbReference type="GO" id="GO:0106141">
    <property type="term" value="F:flavin prenyltransferase activity"/>
    <property type="evidence" value="ECO:0007669"/>
    <property type="project" value="UniProtKB-EC"/>
</dbReference>
<dbReference type="AlphaFoldDB" id="A0A8J6NAX7"/>
<evidence type="ECO:0000313" key="7">
    <source>
        <dbReference type="EMBL" id="MBC8208684.1"/>
    </source>
</evidence>
<feature type="binding site" evidence="5">
    <location>
        <position position="126"/>
    </location>
    <ligand>
        <name>FMN</name>
        <dbReference type="ChEBI" id="CHEBI:58210"/>
    </ligand>
</feature>